<keyword evidence="4 6" id="KW-1133">Transmembrane helix</keyword>
<dbReference type="InterPro" id="IPR051542">
    <property type="entry name" value="Hydrogenase_cytochrome"/>
</dbReference>
<evidence type="ECO:0000256" key="3">
    <source>
        <dbReference type="ARBA" id="ARBA00022692"/>
    </source>
</evidence>
<keyword evidence="10" id="KW-1185">Reference proteome</keyword>
<comment type="subcellular location">
    <subcellularLocation>
        <location evidence="1">Cell membrane</location>
        <topology evidence="1">Multi-pass membrane protein</topology>
    </subcellularLocation>
</comment>
<feature type="transmembrane region" description="Helical" evidence="6">
    <location>
        <begin position="12"/>
        <end position="31"/>
    </location>
</feature>
<dbReference type="SUPFAM" id="SSF81342">
    <property type="entry name" value="Transmembrane di-heme cytochromes"/>
    <property type="match status" value="1"/>
</dbReference>
<dbReference type="AlphaFoldDB" id="A0AAU7YCK6"/>
<accession>A0AAU7YCK6</accession>
<dbReference type="RefSeq" id="WP_043245603.1">
    <property type="nucleotide sequence ID" value="NZ_AP023081.1"/>
</dbReference>
<evidence type="ECO:0000313" key="10">
    <source>
        <dbReference type="Proteomes" id="UP001064896"/>
    </source>
</evidence>
<feature type="domain" description="Cytochrome b561 bacterial/Ni-hydrogenase" evidence="7">
    <location>
        <begin position="9"/>
        <end position="170"/>
    </location>
</feature>
<reference evidence="8" key="1">
    <citation type="submission" date="2020-05" db="EMBL/GenBank/DDBJ databases">
        <title>Complete genome sequence of Pseudomonas sp. Sm006.</title>
        <authorList>
            <person name="Takeuchi K."/>
            <person name="Someya N."/>
        </authorList>
    </citation>
    <scope>NUCLEOTIDE SEQUENCE</scope>
    <source>
        <strain evidence="8">Sm006</strain>
    </source>
</reference>
<reference evidence="9" key="2">
    <citation type="submission" date="2023-08" db="EMBL/GenBank/DDBJ databases">
        <title>Increased levels of nutrients transform a symbiont into a lethal pathobiont.</title>
        <authorList>
            <person name="Lachnit T."/>
            <person name="Ulrich L."/>
            <person name="Willmer F.M."/>
            <person name="Hasenbein T."/>
            <person name="Steiner L.X."/>
            <person name="Wolters M."/>
            <person name="Herbst E.M."/>
            <person name="Deines P."/>
        </authorList>
    </citation>
    <scope>NUCLEOTIDE SEQUENCE</scope>
    <source>
        <strain evidence="9">T3</strain>
    </source>
</reference>
<feature type="transmembrane region" description="Helical" evidence="6">
    <location>
        <begin position="96"/>
        <end position="118"/>
    </location>
</feature>
<organism evidence="9">
    <name type="scientific">Pseudomonas solani</name>
    <dbReference type="NCBI Taxonomy" id="2731552"/>
    <lineage>
        <taxon>Bacteria</taxon>
        <taxon>Pseudomonadati</taxon>
        <taxon>Pseudomonadota</taxon>
        <taxon>Gammaproteobacteria</taxon>
        <taxon>Pseudomonadales</taxon>
        <taxon>Pseudomonadaceae</taxon>
        <taxon>Pseudomonas</taxon>
    </lineage>
</organism>
<keyword evidence="5 6" id="KW-0472">Membrane</keyword>
<dbReference type="PANTHER" id="PTHR30485">
    <property type="entry name" value="NI/FE-HYDROGENASE 1 B-TYPE CYTOCHROME SUBUNIT"/>
    <property type="match status" value="1"/>
</dbReference>
<dbReference type="EMBL" id="CP158373">
    <property type="protein sequence ID" value="XBY66792.1"/>
    <property type="molecule type" value="Genomic_DNA"/>
</dbReference>
<feature type="transmembrane region" description="Helical" evidence="6">
    <location>
        <begin position="138"/>
        <end position="157"/>
    </location>
</feature>
<dbReference type="InterPro" id="IPR011577">
    <property type="entry name" value="Cyt_b561_bac/Ni-Hgenase"/>
</dbReference>
<dbReference type="Proteomes" id="UP001064896">
    <property type="component" value="Chromosome"/>
</dbReference>
<feature type="transmembrane region" description="Helical" evidence="6">
    <location>
        <begin position="37"/>
        <end position="58"/>
    </location>
</feature>
<dbReference type="GO" id="GO:0022904">
    <property type="term" value="P:respiratory electron transport chain"/>
    <property type="evidence" value="ECO:0007669"/>
    <property type="project" value="InterPro"/>
</dbReference>
<evidence type="ECO:0000256" key="2">
    <source>
        <dbReference type="ARBA" id="ARBA00022475"/>
    </source>
</evidence>
<evidence type="ECO:0000313" key="8">
    <source>
        <dbReference type="EMBL" id="BCD89172.1"/>
    </source>
</evidence>
<keyword evidence="2" id="KW-1003">Cell membrane</keyword>
<dbReference type="Pfam" id="PF01292">
    <property type="entry name" value="Ni_hydr_CYTB"/>
    <property type="match status" value="1"/>
</dbReference>
<evidence type="ECO:0000256" key="4">
    <source>
        <dbReference type="ARBA" id="ARBA00022989"/>
    </source>
</evidence>
<gene>
    <name evidence="9" type="ORF">ABS648_13795</name>
    <name evidence="8" type="ORF">PSm6_55790</name>
</gene>
<sequence length="183" mass="20590">MRAATIRLWDPLVRLFHVSVAGVFFADYFFTEEGDPWHAWLGYYACAWLLVRVAWGFIGPRSARWHDFWPTPRRLAAHLRALVSGAPCHRLGHSPLGALVMVLMMGAIALLGLSGYLMQEVDALWGVDWPQDLHRWSANGLALLVALHLSAAVFESLRLRDNLPLSMITGRRRPLPEEEQGPG</sequence>
<evidence type="ECO:0000313" key="9">
    <source>
        <dbReference type="EMBL" id="XBY66792.1"/>
    </source>
</evidence>
<name>A0AAU7YCK6_9PSED</name>
<evidence type="ECO:0000256" key="1">
    <source>
        <dbReference type="ARBA" id="ARBA00004651"/>
    </source>
</evidence>
<dbReference type="InterPro" id="IPR016174">
    <property type="entry name" value="Di-haem_cyt_TM"/>
</dbReference>
<evidence type="ECO:0000259" key="7">
    <source>
        <dbReference type="Pfam" id="PF01292"/>
    </source>
</evidence>
<protein>
    <submittedName>
        <fullName evidence="9">Cytochrome b/b6 domain-containing protein</fullName>
    </submittedName>
    <submittedName>
        <fullName evidence="8">Cytochrome b561</fullName>
    </submittedName>
</protein>
<keyword evidence="3 6" id="KW-0812">Transmembrane</keyword>
<dbReference type="GO" id="GO:0009055">
    <property type="term" value="F:electron transfer activity"/>
    <property type="evidence" value="ECO:0007669"/>
    <property type="project" value="InterPro"/>
</dbReference>
<dbReference type="GO" id="GO:0020037">
    <property type="term" value="F:heme binding"/>
    <property type="evidence" value="ECO:0007669"/>
    <property type="project" value="TreeGrafter"/>
</dbReference>
<dbReference type="PANTHER" id="PTHR30485:SF2">
    <property type="entry name" value="BLL0597 PROTEIN"/>
    <property type="match status" value="1"/>
</dbReference>
<dbReference type="Gene3D" id="1.20.950.20">
    <property type="entry name" value="Transmembrane di-heme cytochromes, Chain C"/>
    <property type="match status" value="1"/>
</dbReference>
<evidence type="ECO:0000256" key="6">
    <source>
        <dbReference type="SAM" id="Phobius"/>
    </source>
</evidence>
<dbReference type="EMBL" id="AP023081">
    <property type="protein sequence ID" value="BCD89172.1"/>
    <property type="molecule type" value="Genomic_DNA"/>
</dbReference>
<proteinExistence type="predicted"/>
<dbReference type="GO" id="GO:0005886">
    <property type="term" value="C:plasma membrane"/>
    <property type="evidence" value="ECO:0007669"/>
    <property type="project" value="UniProtKB-SubCell"/>
</dbReference>
<evidence type="ECO:0000256" key="5">
    <source>
        <dbReference type="ARBA" id="ARBA00023136"/>
    </source>
</evidence>